<dbReference type="Proteomes" id="UP001218170">
    <property type="component" value="Unassembled WGS sequence"/>
</dbReference>
<sequence>ATDDHTRLSTRHDASDADHTRLSTRHGAPEADHTVLSARHEPADDEHTRLSSRATEADEPGPAAVPSAAPVEADDSVGRAEPETVWVRRQAKDRIVRGRLDTARQASVPEGGGERYRVREAVAPTPVVRTRVDAPVRQASGAPARRRSRGTATIIAVVGGGVLVLGAAATAATILIGGAP</sequence>
<organism evidence="3 4">
    <name type="scientific">Microbacterium thalli</name>
    <dbReference type="NCBI Taxonomy" id="3027921"/>
    <lineage>
        <taxon>Bacteria</taxon>
        <taxon>Bacillati</taxon>
        <taxon>Actinomycetota</taxon>
        <taxon>Actinomycetes</taxon>
        <taxon>Micrococcales</taxon>
        <taxon>Microbacteriaceae</taxon>
        <taxon>Microbacterium</taxon>
    </lineage>
</organism>
<keyword evidence="2" id="KW-0472">Membrane</keyword>
<feature type="compositionally biased region" description="Basic and acidic residues" evidence="1">
    <location>
        <begin position="1"/>
        <end position="49"/>
    </location>
</feature>
<keyword evidence="4" id="KW-1185">Reference proteome</keyword>
<accession>A0ABT5SKP7</accession>
<dbReference type="EMBL" id="JAQZCI010000004">
    <property type="protein sequence ID" value="MDD7963415.1"/>
    <property type="molecule type" value="Genomic_DNA"/>
</dbReference>
<feature type="compositionally biased region" description="Low complexity" evidence="1">
    <location>
        <begin position="60"/>
        <end position="71"/>
    </location>
</feature>
<feature type="non-terminal residue" evidence="3">
    <location>
        <position position="1"/>
    </location>
</feature>
<evidence type="ECO:0000313" key="4">
    <source>
        <dbReference type="Proteomes" id="UP001218170"/>
    </source>
</evidence>
<feature type="region of interest" description="Disordered" evidence="1">
    <location>
        <begin position="1"/>
        <end position="82"/>
    </location>
</feature>
<gene>
    <name evidence="3" type="ORF">PUW80_13755</name>
</gene>
<dbReference type="RefSeq" id="WP_274264959.1">
    <property type="nucleotide sequence ID" value="NZ_JAQZCI010000004.1"/>
</dbReference>
<evidence type="ECO:0000256" key="2">
    <source>
        <dbReference type="SAM" id="Phobius"/>
    </source>
</evidence>
<evidence type="ECO:0000313" key="3">
    <source>
        <dbReference type="EMBL" id="MDD7963415.1"/>
    </source>
</evidence>
<keyword evidence="2" id="KW-1133">Transmembrane helix</keyword>
<keyword evidence="2" id="KW-0812">Transmembrane</keyword>
<protein>
    <submittedName>
        <fullName evidence="3">Uncharacterized protein</fullName>
    </submittedName>
</protein>
<feature type="transmembrane region" description="Helical" evidence="2">
    <location>
        <begin position="154"/>
        <end position="176"/>
    </location>
</feature>
<proteinExistence type="predicted"/>
<comment type="caution">
    <text evidence="3">The sequence shown here is derived from an EMBL/GenBank/DDBJ whole genome shotgun (WGS) entry which is preliminary data.</text>
</comment>
<evidence type="ECO:0000256" key="1">
    <source>
        <dbReference type="SAM" id="MobiDB-lite"/>
    </source>
</evidence>
<name>A0ABT5SKP7_9MICO</name>
<reference evidence="3 4" key="1">
    <citation type="submission" date="2023-02" db="EMBL/GenBank/DDBJ databases">
        <title>Study of novel species of the Microbacterium genus.</title>
        <authorList>
            <person name="Arroyo-Herrera I."/>
            <person name="Roman-Ponce B."/>
            <person name="Vasquez-Murrieta M.S."/>
        </authorList>
    </citation>
    <scope>NUCLEOTIDE SEQUENCE [LARGE SCALE GENOMIC DNA]</scope>
    <source>
        <strain evidence="3 4">NE1TT3</strain>
    </source>
</reference>